<name>A0A8H5FWB2_9AGAR</name>
<accession>A0A8H5FWB2</accession>
<dbReference type="EMBL" id="JAACJM010000071">
    <property type="protein sequence ID" value="KAF5351359.1"/>
    <property type="molecule type" value="Genomic_DNA"/>
</dbReference>
<dbReference type="AlphaFoldDB" id="A0A8H5FWB2"/>
<reference evidence="1 2" key="1">
    <citation type="journal article" date="2020" name="ISME J.">
        <title>Uncovering the hidden diversity of litter-decomposition mechanisms in mushroom-forming fungi.</title>
        <authorList>
            <person name="Floudas D."/>
            <person name="Bentzer J."/>
            <person name="Ahren D."/>
            <person name="Johansson T."/>
            <person name="Persson P."/>
            <person name="Tunlid A."/>
        </authorList>
    </citation>
    <scope>NUCLEOTIDE SEQUENCE [LARGE SCALE GENOMIC DNA]</scope>
    <source>
        <strain evidence="1 2">CBS 291.85</strain>
    </source>
</reference>
<comment type="caution">
    <text evidence="1">The sequence shown here is derived from an EMBL/GenBank/DDBJ whole genome shotgun (WGS) entry which is preliminary data.</text>
</comment>
<gene>
    <name evidence="1" type="ORF">D9758_008075</name>
</gene>
<keyword evidence="2" id="KW-1185">Reference proteome</keyword>
<protein>
    <submittedName>
        <fullName evidence="1">Uncharacterized protein</fullName>
    </submittedName>
</protein>
<proteinExistence type="predicted"/>
<dbReference type="Proteomes" id="UP000559256">
    <property type="component" value="Unassembled WGS sequence"/>
</dbReference>
<evidence type="ECO:0000313" key="1">
    <source>
        <dbReference type="EMBL" id="KAF5351359.1"/>
    </source>
</evidence>
<evidence type="ECO:0000313" key="2">
    <source>
        <dbReference type="Proteomes" id="UP000559256"/>
    </source>
</evidence>
<organism evidence="1 2">
    <name type="scientific">Tetrapyrgos nigripes</name>
    <dbReference type="NCBI Taxonomy" id="182062"/>
    <lineage>
        <taxon>Eukaryota</taxon>
        <taxon>Fungi</taxon>
        <taxon>Dikarya</taxon>
        <taxon>Basidiomycota</taxon>
        <taxon>Agaricomycotina</taxon>
        <taxon>Agaricomycetes</taxon>
        <taxon>Agaricomycetidae</taxon>
        <taxon>Agaricales</taxon>
        <taxon>Marasmiineae</taxon>
        <taxon>Marasmiaceae</taxon>
        <taxon>Tetrapyrgos</taxon>
    </lineage>
</organism>
<sequence>MLIPRKTLSSSIICSQNVLGVIGREFSMSPVLLSSPTPKRVISSLIPSELTSDDYFDISGNKDVALTYGQASCNLHWESVYSGMRLPFPNKSHGFFYYYHPQNAPLFTGGLRFRVCPSSDPSTFQHGSDLLTRNGFPWELSNWSIAFKNSCRPLKEELLKSGLVRSEALEMCERLWLHSNCQRRTSNPIPTIPIVYALKQPFPITLGQESIRVWIAKDRDLMRFSILTHIIKPFNKGPLAKGRILSSTPKGSANGSTLGGEAAHVSFDVKDNKLVLQLLSIPQGYFRKMKYMVGARITFRHGARNREVLDILKNSPYNGTFVDK</sequence>
<dbReference type="OrthoDB" id="2750929at2759"/>